<feature type="domain" description="Glycosyltransferase 2-like" evidence="1">
    <location>
        <begin position="5"/>
        <end position="114"/>
    </location>
</feature>
<gene>
    <name evidence="2" type="ORF">H8B06_02830</name>
</gene>
<keyword evidence="3" id="KW-1185">Reference proteome</keyword>
<evidence type="ECO:0000313" key="3">
    <source>
        <dbReference type="Proteomes" id="UP000602759"/>
    </source>
</evidence>
<reference evidence="2 3" key="1">
    <citation type="submission" date="2020-08" db="EMBL/GenBank/DDBJ databases">
        <title>Sphingobacterium sp. DN00404 isolated from aquaculture water.</title>
        <authorList>
            <person name="Zhang M."/>
        </authorList>
    </citation>
    <scope>NUCLEOTIDE SEQUENCE [LARGE SCALE GENOMIC DNA]</scope>
    <source>
        <strain evidence="2 3">DN00404</strain>
    </source>
</reference>
<accession>A0ABR7YK94</accession>
<organism evidence="2 3">
    <name type="scientific">Sphingobacterium micropteri</name>
    <dbReference type="NCBI Taxonomy" id="2763501"/>
    <lineage>
        <taxon>Bacteria</taxon>
        <taxon>Pseudomonadati</taxon>
        <taxon>Bacteroidota</taxon>
        <taxon>Sphingobacteriia</taxon>
        <taxon>Sphingobacteriales</taxon>
        <taxon>Sphingobacteriaceae</taxon>
        <taxon>Sphingobacterium</taxon>
    </lineage>
</organism>
<sequence length="315" mass="36129">MLAPICLFTYNRPEETGQTIEALKRNFLAKESDLYIFSDGAKNVSAEEKVKAVRNYIKAIKGFKSVTIYESPTNKGLARSITEGATEILKQFGKVIVLEDDLISSPNMLNFMNQALDYYQNMPKIFSISAFGHHLNLPEGYGYDVYLRGRPYSWGWGTWSDRWDSVDWTIVDWESFKTDRNQIKAFNRLGSDLFKTLEDCMEGKNNSWAVRFAYSQFKQNKITVSPRYSKIVNCGFGKDATHCAATYNRHKVLFDNTGKKTFKFTDELELTPDISKQLAAYNSISSRLKSKVLNFLIEKGIIRNINNIKVITNEK</sequence>
<evidence type="ECO:0000259" key="1">
    <source>
        <dbReference type="Pfam" id="PF00535"/>
    </source>
</evidence>
<dbReference type="Gene3D" id="3.90.550.10">
    <property type="entry name" value="Spore Coat Polysaccharide Biosynthesis Protein SpsA, Chain A"/>
    <property type="match status" value="1"/>
</dbReference>
<name>A0ABR7YK94_9SPHI</name>
<dbReference type="RefSeq" id="WP_190992769.1">
    <property type="nucleotide sequence ID" value="NZ_JACOIK010000002.1"/>
</dbReference>
<protein>
    <submittedName>
        <fullName evidence="2">Glycosyltransferase</fullName>
    </submittedName>
</protein>
<proteinExistence type="predicted"/>
<dbReference type="SUPFAM" id="SSF53448">
    <property type="entry name" value="Nucleotide-diphospho-sugar transferases"/>
    <property type="match status" value="1"/>
</dbReference>
<dbReference type="Proteomes" id="UP000602759">
    <property type="component" value="Unassembled WGS sequence"/>
</dbReference>
<dbReference type="InterPro" id="IPR001173">
    <property type="entry name" value="Glyco_trans_2-like"/>
</dbReference>
<comment type="caution">
    <text evidence="2">The sequence shown here is derived from an EMBL/GenBank/DDBJ whole genome shotgun (WGS) entry which is preliminary data.</text>
</comment>
<dbReference type="InterPro" id="IPR029044">
    <property type="entry name" value="Nucleotide-diphossugar_trans"/>
</dbReference>
<evidence type="ECO:0000313" key="2">
    <source>
        <dbReference type="EMBL" id="MBD1431747.1"/>
    </source>
</evidence>
<dbReference type="Pfam" id="PF00535">
    <property type="entry name" value="Glycos_transf_2"/>
    <property type="match status" value="1"/>
</dbReference>
<dbReference type="EMBL" id="JACOIK010000002">
    <property type="protein sequence ID" value="MBD1431747.1"/>
    <property type="molecule type" value="Genomic_DNA"/>
</dbReference>